<evidence type="ECO:0000313" key="5">
    <source>
        <dbReference type="Proteomes" id="UP000614263"/>
    </source>
</evidence>
<feature type="compositionally biased region" description="Polar residues" evidence="1">
    <location>
        <begin position="942"/>
        <end position="951"/>
    </location>
</feature>
<feature type="compositionally biased region" description="Low complexity" evidence="1">
    <location>
        <begin position="930"/>
        <end position="941"/>
    </location>
</feature>
<dbReference type="GO" id="GO:0005815">
    <property type="term" value="C:microtubule organizing center"/>
    <property type="evidence" value="ECO:0007669"/>
    <property type="project" value="TreeGrafter"/>
</dbReference>
<feature type="compositionally biased region" description="Polar residues" evidence="1">
    <location>
        <begin position="368"/>
        <end position="377"/>
    </location>
</feature>
<dbReference type="Pfam" id="PF25775">
    <property type="entry name" value="CC_STIL"/>
    <property type="match status" value="1"/>
</dbReference>
<feature type="compositionally biased region" description="Low complexity" evidence="1">
    <location>
        <begin position="514"/>
        <end position="537"/>
    </location>
</feature>
<comment type="caution">
    <text evidence="4">The sequence shown here is derived from an EMBL/GenBank/DDBJ whole genome shotgun (WGS) entry which is preliminary data.</text>
</comment>
<feature type="region of interest" description="Disordered" evidence="1">
    <location>
        <begin position="503"/>
        <end position="596"/>
    </location>
</feature>
<accession>A0A852BKD5</accession>
<name>A0A852BKD5_9CORV</name>
<keyword evidence="5" id="KW-1185">Reference proteome</keyword>
<gene>
    <name evidence="4" type="primary">Stil</name>
    <name evidence="4" type="ORF">CHLCYA_R00203</name>
</gene>
<organism evidence="4 5">
    <name type="scientific">Chloropsis cyanopogon</name>
    <dbReference type="NCBI Taxonomy" id="1218682"/>
    <lineage>
        <taxon>Eukaryota</taxon>
        <taxon>Metazoa</taxon>
        <taxon>Chordata</taxon>
        <taxon>Craniata</taxon>
        <taxon>Vertebrata</taxon>
        <taxon>Euteleostomi</taxon>
        <taxon>Archelosauria</taxon>
        <taxon>Archosauria</taxon>
        <taxon>Dinosauria</taxon>
        <taxon>Saurischia</taxon>
        <taxon>Theropoda</taxon>
        <taxon>Coelurosauria</taxon>
        <taxon>Aves</taxon>
        <taxon>Neognathae</taxon>
        <taxon>Neoaves</taxon>
        <taxon>Telluraves</taxon>
        <taxon>Australaves</taxon>
        <taxon>Passeriformes</taxon>
        <taxon>Corvoidea</taxon>
        <taxon>Irenidae</taxon>
        <taxon>Chloropsis</taxon>
    </lineage>
</organism>
<dbReference type="PANTHER" id="PTHR15128">
    <property type="entry name" value="TAL1 SCL INTERRUPTING LOCUS"/>
    <property type="match status" value="1"/>
</dbReference>
<feature type="non-terminal residue" evidence="4">
    <location>
        <position position="1160"/>
    </location>
</feature>
<dbReference type="GO" id="GO:0007052">
    <property type="term" value="P:mitotic spindle organization"/>
    <property type="evidence" value="ECO:0007669"/>
    <property type="project" value="TreeGrafter"/>
</dbReference>
<feature type="compositionally biased region" description="Low complexity" evidence="1">
    <location>
        <begin position="426"/>
        <end position="440"/>
    </location>
</feature>
<dbReference type="GO" id="GO:0071539">
    <property type="term" value="P:protein localization to centrosome"/>
    <property type="evidence" value="ECO:0007669"/>
    <property type="project" value="TreeGrafter"/>
</dbReference>
<feature type="domain" description="STIL N-terminal" evidence="2">
    <location>
        <begin position="19"/>
        <end position="362"/>
    </location>
</feature>
<dbReference type="InterPro" id="IPR057655">
    <property type="entry name" value="STIL_CC"/>
</dbReference>
<evidence type="ECO:0000256" key="1">
    <source>
        <dbReference type="SAM" id="MobiDB-lite"/>
    </source>
</evidence>
<dbReference type="InterPro" id="IPR057731">
    <property type="entry name" value="STIL_N"/>
</dbReference>
<evidence type="ECO:0000259" key="2">
    <source>
        <dbReference type="Pfam" id="PF15253"/>
    </source>
</evidence>
<dbReference type="Proteomes" id="UP000614263">
    <property type="component" value="Unassembled WGS sequence"/>
</dbReference>
<feature type="non-terminal residue" evidence="4">
    <location>
        <position position="1"/>
    </location>
</feature>
<feature type="domain" description="STIL coiled coil region" evidence="3">
    <location>
        <begin position="731"/>
        <end position="758"/>
    </location>
</feature>
<dbReference type="InterPro" id="IPR058559">
    <property type="entry name" value="PRM_STIL"/>
</dbReference>
<evidence type="ECO:0000313" key="4">
    <source>
        <dbReference type="EMBL" id="NXP68644.1"/>
    </source>
</evidence>
<dbReference type="EMBL" id="WEZZ01038493">
    <property type="protein sequence ID" value="NXP68644.1"/>
    <property type="molecule type" value="Genomic_DNA"/>
</dbReference>
<dbReference type="InterPro" id="IPR026123">
    <property type="entry name" value="STIL"/>
</dbReference>
<dbReference type="GO" id="GO:0031023">
    <property type="term" value="P:microtubule organizing center organization"/>
    <property type="evidence" value="ECO:0007669"/>
    <property type="project" value="TreeGrafter"/>
</dbReference>
<dbReference type="Pfam" id="PF15253">
    <property type="entry name" value="STIL_N"/>
    <property type="match status" value="1"/>
</dbReference>
<feature type="region of interest" description="Disordered" evidence="1">
    <location>
        <begin position="426"/>
        <end position="481"/>
    </location>
</feature>
<feature type="region of interest" description="Disordered" evidence="1">
    <location>
        <begin position="758"/>
        <end position="793"/>
    </location>
</feature>
<evidence type="ECO:0000259" key="3">
    <source>
        <dbReference type="Pfam" id="PF25775"/>
    </source>
</evidence>
<feature type="region of interest" description="Disordered" evidence="1">
    <location>
        <begin position="918"/>
        <end position="953"/>
    </location>
</feature>
<feature type="region of interest" description="Disordered" evidence="1">
    <location>
        <begin position="364"/>
        <end position="404"/>
    </location>
</feature>
<dbReference type="GO" id="GO:0007224">
    <property type="term" value="P:smoothened signaling pathway"/>
    <property type="evidence" value="ECO:0007669"/>
    <property type="project" value="TreeGrafter"/>
</dbReference>
<dbReference type="Pfam" id="PF26399">
    <property type="entry name" value="PRM_STIL"/>
    <property type="match status" value="1"/>
</dbReference>
<protein>
    <submittedName>
        <fullName evidence="4">STIL protein</fullName>
    </submittedName>
</protein>
<sequence>RFVPKRMVPFSFPLSKCALWDPVPMGDVIGAHITYYRNPRLSLVEKTLRLAYRHAKHNEKKSFSCFLLGTLAVDEDGEGITLTIDRFDPGREVAGGLGKIPTASLPGDFLIPCTVNAWGPCSDNIIVHSAEDISLAFKGLQQSLCSKESLDLSKLLTVRAHIVFTENLDNLHFNFHWASLTVANILEYTPVKSVPIIPTALARNLNSPMNIAQVQGTYKCGYLTMDQTRKLLLLLESDPKAYALPLVGVWLSGVTHIYSPQVWACCLRYLFSSSIQERQVTFIESGSFLIVLYSLTHKEPEFYECVPCSGQTELGFQILTCHETVHLFKNVEPSDKSPIQFELSAENQNAETEFFSRICKKLPIKSPPQGSSPSKLSASDHDSGVEDEDLSPRPIPSPHPVSQQVTRIFPSVPELSLILDGSFIESGQSSKPAGASSAKSVPTVPNQPIKNKWCTRSACHPSQHSEDRQNLPANMGDASLRRLPNPINQKILASMPSRGNQALLQQQVQCKKASPQSIKSSGSSSPSTPCSGPSPDTSLHHPRKPLEKLVLNPESVTPQGEPLLRRTSTSGSKQLPAATQPVLHSSALSPQSCRQPPDLQVPVQVPPSCPACSCQCPASLQYNPINSWQGAGKMGPKHGAEIQSEMAQQNPCAAFHQNIICPNVCCNPGYATSSPINVRYPGKSGSCSLDNGLSPGIRMPSSVQCCAAHSPCLHTPAPAAASDNGMMGLSPDAYRLLTEQDRQLKLLQAQIQRLLEAQARQEGSSEAAQPEKPGDLVSMETQTSPRSHKRKSVSVAVSTGASLFWNTASEKQGNSIPQGKKEDGEISKEDISISINAEQDASNTSIASSLRVVDMPSFVESIHLVEEGTNQNTPHPYGDNDAFAVSRKHVAILVFSSRTGNVSQAFVRGSSLEESVSVSLQKEPSEGARSQVVVTSEQSSEPPTSLPQQPSEEQKLYQDLLGQVNHLLKTSEEQDNLPLKSGFVVDDGPTHQDIDDTAEVASETGTGGVDKESVISATLKQLRSLGVTVDSPGSMKENTHKVENASILACISPEAVVPGLNSMLLANVSMCPNVVDLSMEANAIALKYLSENQLSRLSLSRSGQNPPTDFSFQDILQTNTDKSMVGLSLISPNNMSFATKKYLKRYGLIQGNDSSEDEEE</sequence>
<feature type="compositionally biased region" description="Polar residues" evidence="1">
    <location>
        <begin position="582"/>
        <end position="594"/>
    </location>
</feature>
<reference evidence="4" key="1">
    <citation type="submission" date="2019-10" db="EMBL/GenBank/DDBJ databases">
        <title>Bird 10,000 Genomes (B10K) Project - Family phase.</title>
        <authorList>
            <person name="Zhang G."/>
        </authorList>
    </citation>
    <scope>NUCLEOTIDE SEQUENCE</scope>
    <source>
        <strain evidence="4">B10K-DU-002-57</strain>
        <tissue evidence="4">Muscle</tissue>
    </source>
</reference>
<dbReference type="AlphaFoldDB" id="A0A852BKD5"/>
<dbReference type="PANTHER" id="PTHR15128:SF0">
    <property type="entry name" value="SCL-INTERRUPTING LOCUS PROTEIN"/>
    <property type="match status" value="1"/>
</dbReference>
<proteinExistence type="predicted"/>